<dbReference type="EMBL" id="JACJFM010000012">
    <property type="protein sequence ID" value="MBB1487108.1"/>
    <property type="molecule type" value="Genomic_DNA"/>
</dbReference>
<dbReference type="PROSITE" id="PS51257">
    <property type="entry name" value="PROKAR_LIPOPROTEIN"/>
    <property type="match status" value="1"/>
</dbReference>
<accession>A0A839IQ71</accession>
<dbReference type="Pfam" id="PF06468">
    <property type="entry name" value="Spond_N"/>
    <property type="match status" value="1"/>
</dbReference>
<dbReference type="NCBIfam" id="NF038123">
    <property type="entry name" value="NF038123_dom"/>
    <property type="match status" value="1"/>
</dbReference>
<keyword evidence="1" id="KW-0732">Signal</keyword>
<dbReference type="InterPro" id="IPR009465">
    <property type="entry name" value="Spondin_N"/>
</dbReference>
<organism evidence="3 4">
    <name type="scientific">Oceanospirillum sediminis</name>
    <dbReference type="NCBI Taxonomy" id="2760088"/>
    <lineage>
        <taxon>Bacteria</taxon>
        <taxon>Pseudomonadati</taxon>
        <taxon>Pseudomonadota</taxon>
        <taxon>Gammaproteobacteria</taxon>
        <taxon>Oceanospirillales</taxon>
        <taxon>Oceanospirillaceae</taxon>
        <taxon>Oceanospirillum</taxon>
    </lineage>
</organism>
<evidence type="ECO:0000256" key="1">
    <source>
        <dbReference type="SAM" id="SignalP"/>
    </source>
</evidence>
<protein>
    <submittedName>
        <fullName evidence="3">Spondin domain-containing protein</fullName>
    </submittedName>
</protein>
<name>A0A839IQ71_9GAMM</name>
<evidence type="ECO:0000313" key="4">
    <source>
        <dbReference type="Proteomes" id="UP000565262"/>
    </source>
</evidence>
<keyword evidence="4" id="KW-1185">Reference proteome</keyword>
<dbReference type="AlphaFoldDB" id="A0A839IQ71"/>
<feature type="chain" id="PRO_5032547490" evidence="1">
    <location>
        <begin position="25"/>
        <end position="244"/>
    </location>
</feature>
<gene>
    <name evidence="3" type="ORF">H4O21_10845</name>
</gene>
<evidence type="ECO:0000313" key="3">
    <source>
        <dbReference type="EMBL" id="MBB1487108.1"/>
    </source>
</evidence>
<feature type="domain" description="Spondin" evidence="2">
    <location>
        <begin position="57"/>
        <end position="178"/>
    </location>
</feature>
<dbReference type="Gene3D" id="2.60.40.2130">
    <property type="entry name" value="F-spondin domain"/>
    <property type="match status" value="1"/>
</dbReference>
<sequence length="244" mass="24938">MTKSFRLNTLTRSLALISAAGLLAACNGSSHSDSSADTTDRMYQVAITNLTAGQPLSPVALVGHNSDYHAFTVGQASSVALEQLAEGGDNSALISEAGSHAGVYGTATASAPLAPGGTETLTLSVTAANSEDLKLTAVTMLVNTNDAITGLNGIDLSSLANGESLSMNTIGYDTGTEANSETAASIPGPAAGGEGFNADRDDIRDMVLMHSGVVTADGGLVDSALHEMHRWDNPITRMTITRIQ</sequence>
<feature type="signal peptide" evidence="1">
    <location>
        <begin position="1"/>
        <end position="24"/>
    </location>
</feature>
<evidence type="ECO:0000259" key="2">
    <source>
        <dbReference type="Pfam" id="PF06468"/>
    </source>
</evidence>
<reference evidence="3 4" key="1">
    <citation type="submission" date="2020-08" db="EMBL/GenBank/DDBJ databases">
        <title>Oceanospirillum sp. nov. isolated from marine sediment.</title>
        <authorList>
            <person name="Ji X."/>
        </authorList>
    </citation>
    <scope>NUCLEOTIDE SEQUENCE [LARGE SCALE GENOMIC DNA]</scope>
    <source>
        <strain evidence="3 4">D5</strain>
    </source>
</reference>
<dbReference type="RefSeq" id="WP_182808894.1">
    <property type="nucleotide sequence ID" value="NZ_JACJFM010000012.1"/>
</dbReference>
<dbReference type="InterPro" id="IPR038678">
    <property type="entry name" value="Spondin_N_sf"/>
</dbReference>
<proteinExistence type="predicted"/>
<dbReference type="Proteomes" id="UP000565262">
    <property type="component" value="Unassembled WGS sequence"/>
</dbReference>
<comment type="caution">
    <text evidence="3">The sequence shown here is derived from an EMBL/GenBank/DDBJ whole genome shotgun (WGS) entry which is preliminary data.</text>
</comment>